<protein>
    <recommendedName>
        <fullName evidence="2">Reverse transcriptase Ty1/copia-type domain-containing protein</fullName>
    </recommendedName>
</protein>
<sequence>MRARKVFQRNYSETGKPKHKDHSRSDDLESNLEVTAPSFFMYVTGKELWGILDGTLLEPKDTKSSLHGKYIQNVKNILPELATAISETVYMHPRPGLDNVPFGFVCRLRRSLFEVNQAPHAWFEKISSTVMAAQFHESKYDHSRFTLEA</sequence>
<evidence type="ECO:0000313" key="4">
    <source>
        <dbReference type="Proteomes" id="UP001188597"/>
    </source>
</evidence>
<name>A0AA89BB44_9ASTE</name>
<evidence type="ECO:0000313" key="3">
    <source>
        <dbReference type="EMBL" id="KAK3035265.1"/>
    </source>
</evidence>
<organism evidence="3 4">
    <name type="scientific">Escallonia herrerae</name>
    <dbReference type="NCBI Taxonomy" id="1293975"/>
    <lineage>
        <taxon>Eukaryota</taxon>
        <taxon>Viridiplantae</taxon>
        <taxon>Streptophyta</taxon>
        <taxon>Embryophyta</taxon>
        <taxon>Tracheophyta</taxon>
        <taxon>Spermatophyta</taxon>
        <taxon>Magnoliopsida</taxon>
        <taxon>eudicotyledons</taxon>
        <taxon>Gunneridae</taxon>
        <taxon>Pentapetalae</taxon>
        <taxon>asterids</taxon>
        <taxon>campanulids</taxon>
        <taxon>Escalloniales</taxon>
        <taxon>Escalloniaceae</taxon>
        <taxon>Escallonia</taxon>
    </lineage>
</organism>
<gene>
    <name evidence="3" type="ORF">RJ639_034702</name>
</gene>
<evidence type="ECO:0000259" key="2">
    <source>
        <dbReference type="Pfam" id="PF07727"/>
    </source>
</evidence>
<feature type="region of interest" description="Disordered" evidence="1">
    <location>
        <begin position="1"/>
        <end position="28"/>
    </location>
</feature>
<dbReference type="Proteomes" id="UP001188597">
    <property type="component" value="Unassembled WGS sequence"/>
</dbReference>
<feature type="domain" description="Reverse transcriptase Ty1/copia-type" evidence="2">
    <location>
        <begin position="81"/>
        <end position="143"/>
    </location>
</feature>
<dbReference type="InterPro" id="IPR013103">
    <property type="entry name" value="RVT_2"/>
</dbReference>
<keyword evidence="4" id="KW-1185">Reference proteome</keyword>
<dbReference type="AlphaFoldDB" id="A0AA89BB44"/>
<dbReference type="Pfam" id="PF07727">
    <property type="entry name" value="RVT_2"/>
    <property type="match status" value="1"/>
</dbReference>
<reference evidence="3" key="1">
    <citation type="submission" date="2022-12" db="EMBL/GenBank/DDBJ databases">
        <title>Draft genome assemblies for two species of Escallonia (Escalloniales).</title>
        <authorList>
            <person name="Chanderbali A."/>
            <person name="Dervinis C."/>
            <person name="Anghel I."/>
            <person name="Soltis D."/>
            <person name="Soltis P."/>
            <person name="Zapata F."/>
        </authorList>
    </citation>
    <scope>NUCLEOTIDE SEQUENCE</scope>
    <source>
        <strain evidence="3">UCBG64.0493</strain>
        <tissue evidence="3">Leaf</tissue>
    </source>
</reference>
<evidence type="ECO:0000256" key="1">
    <source>
        <dbReference type="SAM" id="MobiDB-lite"/>
    </source>
</evidence>
<accession>A0AA89BB44</accession>
<proteinExistence type="predicted"/>
<dbReference type="EMBL" id="JAVXUP010000179">
    <property type="protein sequence ID" value="KAK3035265.1"/>
    <property type="molecule type" value="Genomic_DNA"/>
</dbReference>
<comment type="caution">
    <text evidence="3">The sequence shown here is derived from an EMBL/GenBank/DDBJ whole genome shotgun (WGS) entry which is preliminary data.</text>
</comment>